<evidence type="ECO:0000256" key="1">
    <source>
        <dbReference type="SAM" id="Coils"/>
    </source>
</evidence>
<proteinExistence type="predicted"/>
<keyword evidence="2" id="KW-0732">Signal</keyword>
<feature type="chain" id="PRO_5047036029" evidence="2">
    <location>
        <begin position="24"/>
        <end position="238"/>
    </location>
</feature>
<evidence type="ECO:0000313" key="3">
    <source>
        <dbReference type="EMBL" id="TKI66039.1"/>
    </source>
</evidence>
<evidence type="ECO:0000313" key="4">
    <source>
        <dbReference type="Proteomes" id="UP000308539"/>
    </source>
</evidence>
<feature type="signal peptide" evidence="2">
    <location>
        <begin position="1"/>
        <end position="23"/>
    </location>
</feature>
<feature type="coiled-coil region" evidence="1">
    <location>
        <begin position="31"/>
        <end position="58"/>
    </location>
</feature>
<reference evidence="3 4" key="1">
    <citation type="submission" date="2019-04" db="EMBL/GenBank/DDBJ databases">
        <title>Lysinibacillus genome sequencing.</title>
        <authorList>
            <person name="Dunlap C."/>
        </authorList>
    </citation>
    <scope>NUCLEOTIDE SEQUENCE [LARGE SCALE GENOMIC DNA]</scope>
    <source>
        <strain evidence="3 4">NBRC 109424</strain>
    </source>
</reference>
<keyword evidence="1" id="KW-0175">Coiled coil</keyword>
<dbReference type="RefSeq" id="WP_025220194.1">
    <property type="nucleotide sequence ID" value="NZ_CP006837.1"/>
</dbReference>
<evidence type="ECO:0000256" key="2">
    <source>
        <dbReference type="SAM" id="SignalP"/>
    </source>
</evidence>
<accession>A0ABY2TCY7</accession>
<dbReference type="Proteomes" id="UP000308539">
    <property type="component" value="Unassembled WGS sequence"/>
</dbReference>
<sequence length="238" mass="26417">MKQKICILLSLNLLLSTFLPMFSYVGNAEANSSFENSMELINQEIEEVLNNLNFIETSELKTIFSIIEDDGILYEYESLVLNENTRDEKIAVSKYLIENGVRTKTVEYSEEAVYDNQPNNMIRVKRATCHGKTSGEITWAGTRASLYLDSCITKKITDIIDGAHGATAAIAGIGAIIRRTHQLARFVPYASAIAGFLWFAGAGFKAISGNGQYGVGYHMARNPLTGNIYELVGIPWRQ</sequence>
<gene>
    <name evidence="3" type="ORF">FC752_05600</name>
</gene>
<comment type="caution">
    <text evidence="3">The sequence shown here is derived from an EMBL/GenBank/DDBJ whole genome shotgun (WGS) entry which is preliminary data.</text>
</comment>
<name>A0ABY2TCY7_9BACI</name>
<dbReference type="EMBL" id="SZPV01000013">
    <property type="protein sequence ID" value="TKI66039.1"/>
    <property type="molecule type" value="Genomic_DNA"/>
</dbReference>
<organism evidence="3 4">
    <name type="scientific">Lysinibacillus varians</name>
    <dbReference type="NCBI Taxonomy" id="1145276"/>
    <lineage>
        <taxon>Bacteria</taxon>
        <taxon>Bacillati</taxon>
        <taxon>Bacillota</taxon>
        <taxon>Bacilli</taxon>
        <taxon>Bacillales</taxon>
        <taxon>Bacillaceae</taxon>
        <taxon>Lysinibacillus</taxon>
    </lineage>
</organism>
<keyword evidence="4" id="KW-1185">Reference proteome</keyword>
<protein>
    <submittedName>
        <fullName evidence="3">Uncharacterized protein</fullName>
    </submittedName>
</protein>